<evidence type="ECO:0000313" key="4">
    <source>
        <dbReference type="EMBL" id="KYH29372.1"/>
    </source>
</evidence>
<dbReference type="GO" id="GO:0004222">
    <property type="term" value="F:metalloendopeptidase activity"/>
    <property type="evidence" value="ECO:0007669"/>
    <property type="project" value="TreeGrafter"/>
</dbReference>
<evidence type="ECO:0000256" key="1">
    <source>
        <dbReference type="SAM" id="MobiDB-lite"/>
    </source>
</evidence>
<proteinExistence type="predicted"/>
<comment type="caution">
    <text evidence="4">The sequence shown here is derived from an EMBL/GenBank/DDBJ whole genome shotgun (WGS) entry which is preliminary data.</text>
</comment>
<name>A0A151AP14_9CLOT</name>
<dbReference type="RefSeq" id="WP_061857989.1">
    <property type="nucleotide sequence ID" value="NZ_LTBB01000004.1"/>
</dbReference>
<evidence type="ECO:0000259" key="3">
    <source>
        <dbReference type="Pfam" id="PF01551"/>
    </source>
</evidence>
<sequence>MENKDNNKSVLNFLKKEGFYVILFVCLCIIATVTAITTKNNKKVDNSPKTTQNQKADSNKPDGSVSLSQKDKEINNAVQVKQNEDVKKADTGMQVSTEKEVSVSNSSQPEFIKPVEGEIVMKYSQTPVWWETSKSYRPNFGINIKANVGTPVKAVASGEVKSINENGSFGTTVTIYHPESGKATVYGNLDKEVKVKKGDKVTQGQEIGKIGKTSLRGMSEEIGNNFLHFEVLKNLKEDAQYSSENPEKYIKY</sequence>
<dbReference type="EMBL" id="LTBB01000004">
    <property type="protein sequence ID" value="KYH29372.1"/>
    <property type="molecule type" value="Genomic_DNA"/>
</dbReference>
<dbReference type="PATRIC" id="fig|1121305.3.peg.1119"/>
<dbReference type="PANTHER" id="PTHR21666">
    <property type="entry name" value="PEPTIDASE-RELATED"/>
    <property type="match status" value="1"/>
</dbReference>
<protein>
    <submittedName>
        <fullName evidence="4">Murein DD-endopeptidase MepM</fullName>
        <ecNumber evidence="4">3.4.24.-</ecNumber>
    </submittedName>
</protein>
<keyword evidence="5" id="KW-1185">Reference proteome</keyword>
<feature type="region of interest" description="Disordered" evidence="1">
    <location>
        <begin position="41"/>
        <end position="102"/>
    </location>
</feature>
<accession>A0A151AP14</accession>
<keyword evidence="2" id="KW-0472">Membrane</keyword>
<gene>
    <name evidence="4" type="primary">mepM_1</name>
    <name evidence="4" type="ORF">CLCOL_11200</name>
</gene>
<feature type="domain" description="M23ase beta-sheet core" evidence="3">
    <location>
        <begin position="139"/>
        <end position="234"/>
    </location>
</feature>
<dbReference type="CDD" id="cd12797">
    <property type="entry name" value="M23_peptidase"/>
    <property type="match status" value="1"/>
</dbReference>
<feature type="compositionally biased region" description="Polar residues" evidence="1">
    <location>
        <begin position="47"/>
        <end position="56"/>
    </location>
</feature>
<dbReference type="SUPFAM" id="SSF51261">
    <property type="entry name" value="Duplicated hybrid motif"/>
    <property type="match status" value="1"/>
</dbReference>
<evidence type="ECO:0000313" key="5">
    <source>
        <dbReference type="Proteomes" id="UP000075374"/>
    </source>
</evidence>
<dbReference type="STRING" id="1121305.CLCOL_11200"/>
<dbReference type="EC" id="3.4.24.-" evidence="4"/>
<organism evidence="4 5">
    <name type="scientific">Clostridium colicanis DSM 13634</name>
    <dbReference type="NCBI Taxonomy" id="1121305"/>
    <lineage>
        <taxon>Bacteria</taxon>
        <taxon>Bacillati</taxon>
        <taxon>Bacillota</taxon>
        <taxon>Clostridia</taxon>
        <taxon>Eubacteriales</taxon>
        <taxon>Clostridiaceae</taxon>
        <taxon>Clostridium</taxon>
    </lineage>
</organism>
<dbReference type="PANTHER" id="PTHR21666:SF270">
    <property type="entry name" value="MUREIN HYDROLASE ACTIVATOR ENVC"/>
    <property type="match status" value="1"/>
</dbReference>
<dbReference type="InterPro" id="IPR050570">
    <property type="entry name" value="Cell_wall_metabolism_enzyme"/>
</dbReference>
<dbReference type="InterPro" id="IPR016047">
    <property type="entry name" value="M23ase_b-sheet_dom"/>
</dbReference>
<dbReference type="Gene3D" id="2.70.70.10">
    <property type="entry name" value="Glucose Permease (Domain IIA)"/>
    <property type="match status" value="1"/>
</dbReference>
<keyword evidence="4" id="KW-0378">Hydrolase</keyword>
<keyword evidence="2" id="KW-1133">Transmembrane helix</keyword>
<keyword evidence="2" id="KW-0812">Transmembrane</keyword>
<dbReference type="Proteomes" id="UP000075374">
    <property type="component" value="Unassembled WGS sequence"/>
</dbReference>
<dbReference type="InterPro" id="IPR011055">
    <property type="entry name" value="Dup_hybrid_motif"/>
</dbReference>
<dbReference type="AlphaFoldDB" id="A0A151AP14"/>
<evidence type="ECO:0000256" key="2">
    <source>
        <dbReference type="SAM" id="Phobius"/>
    </source>
</evidence>
<dbReference type="Pfam" id="PF01551">
    <property type="entry name" value="Peptidase_M23"/>
    <property type="match status" value="1"/>
</dbReference>
<reference evidence="4 5" key="1">
    <citation type="submission" date="2016-02" db="EMBL/GenBank/DDBJ databases">
        <title>Genome sequence of Clostridium colicanis DSM 13634.</title>
        <authorList>
            <person name="Poehlein A."/>
            <person name="Daniel R."/>
        </authorList>
    </citation>
    <scope>NUCLEOTIDE SEQUENCE [LARGE SCALE GENOMIC DNA]</scope>
    <source>
        <strain evidence="4 5">DSM 13634</strain>
    </source>
</reference>
<feature type="transmembrane region" description="Helical" evidence="2">
    <location>
        <begin position="20"/>
        <end position="38"/>
    </location>
</feature>